<comment type="caution">
    <text evidence="2">The sequence shown here is derived from an EMBL/GenBank/DDBJ whole genome shotgun (WGS) entry which is preliminary data.</text>
</comment>
<feature type="transmembrane region" description="Helical" evidence="1">
    <location>
        <begin position="116"/>
        <end position="142"/>
    </location>
</feature>
<keyword evidence="1" id="KW-0812">Transmembrane</keyword>
<proteinExistence type="predicted"/>
<dbReference type="AlphaFoldDB" id="A0A927JDZ3"/>
<sequence length="143" mass="15517">MALALETRFALLATGVIFLWALLLGVWKYVQIARSPEHAAHPYVDIAHRAALLYSFASLLLAVFAELSAWASWVNVAAVAAVLVFFVGAILSYVVHGWRRDTTNQFANPVRGLHAFMVALIVAEIGGFVVLFSGFVVGQFAIA</sequence>
<dbReference type="Proteomes" id="UP000642993">
    <property type="component" value="Unassembled WGS sequence"/>
</dbReference>
<keyword evidence="1" id="KW-1133">Transmembrane helix</keyword>
<keyword evidence="3" id="KW-1185">Reference proteome</keyword>
<dbReference type="EMBL" id="JACYWE010000008">
    <property type="protein sequence ID" value="MBD8507415.1"/>
    <property type="molecule type" value="Genomic_DNA"/>
</dbReference>
<feature type="transmembrane region" description="Helical" evidence="1">
    <location>
        <begin position="12"/>
        <end position="30"/>
    </location>
</feature>
<feature type="transmembrane region" description="Helical" evidence="1">
    <location>
        <begin position="51"/>
        <end position="70"/>
    </location>
</feature>
<accession>A0A927JDZ3</accession>
<organism evidence="2 3">
    <name type="scientific">Lolliginicoccus lacisalsi</name>
    <dbReference type="NCBI Taxonomy" id="2742202"/>
    <lineage>
        <taxon>Bacteria</taxon>
        <taxon>Bacillati</taxon>
        <taxon>Actinomycetota</taxon>
        <taxon>Actinomycetes</taxon>
        <taxon>Mycobacteriales</taxon>
        <taxon>Hoyosellaceae</taxon>
        <taxon>Lolliginicoccus</taxon>
    </lineage>
</organism>
<feature type="transmembrane region" description="Helical" evidence="1">
    <location>
        <begin position="76"/>
        <end position="95"/>
    </location>
</feature>
<evidence type="ECO:0000313" key="2">
    <source>
        <dbReference type="EMBL" id="MBD8507415.1"/>
    </source>
</evidence>
<gene>
    <name evidence="2" type="ORF">HT102_13075</name>
</gene>
<evidence type="ECO:0000313" key="3">
    <source>
        <dbReference type="Proteomes" id="UP000642993"/>
    </source>
</evidence>
<dbReference type="RefSeq" id="WP_192039883.1">
    <property type="nucleotide sequence ID" value="NZ_JACYWE010000008.1"/>
</dbReference>
<protein>
    <submittedName>
        <fullName evidence="2">Uncharacterized protein</fullName>
    </submittedName>
</protein>
<keyword evidence="1" id="KW-0472">Membrane</keyword>
<reference evidence="2" key="1">
    <citation type="submission" date="2020-09" db="EMBL/GenBank/DDBJ databases">
        <title>Hoyosella lacisalsi sp. nov., a halotolerant actinobacterium isolated from soil of Lake Gudzhirganskoe.</title>
        <authorList>
            <person name="Yang Q."/>
            <person name="Guo P.Y."/>
            <person name="Liu S.W."/>
            <person name="Li F.N."/>
            <person name="Sun C.H."/>
        </authorList>
    </citation>
    <scope>NUCLEOTIDE SEQUENCE</scope>
    <source>
        <strain evidence="2">G463</strain>
    </source>
</reference>
<evidence type="ECO:0000256" key="1">
    <source>
        <dbReference type="SAM" id="Phobius"/>
    </source>
</evidence>
<name>A0A927JDZ3_9ACTN</name>